<evidence type="ECO:0000256" key="3">
    <source>
        <dbReference type="ARBA" id="ARBA00022617"/>
    </source>
</evidence>
<dbReference type="Gene3D" id="1.10.630.10">
    <property type="entry name" value="Cytochrome P450"/>
    <property type="match status" value="1"/>
</dbReference>
<dbReference type="GO" id="GO:0016705">
    <property type="term" value="F:oxidoreductase activity, acting on paired donors, with incorporation or reduction of molecular oxygen"/>
    <property type="evidence" value="ECO:0007669"/>
    <property type="project" value="InterPro"/>
</dbReference>
<evidence type="ECO:0000256" key="2">
    <source>
        <dbReference type="ARBA" id="ARBA00010617"/>
    </source>
</evidence>
<dbReference type="PROSITE" id="PS00086">
    <property type="entry name" value="CYTOCHROME_P450"/>
    <property type="match status" value="1"/>
</dbReference>
<dbReference type="Proteomes" id="UP000639643">
    <property type="component" value="Unassembled WGS sequence"/>
</dbReference>
<dbReference type="AlphaFoldDB" id="A0A8H6KEX4"/>
<keyword evidence="8" id="KW-1133">Transmembrane helix</keyword>
<protein>
    <submittedName>
        <fullName evidence="9">Elymoclavine monooxygenase</fullName>
    </submittedName>
</protein>
<dbReference type="InterPro" id="IPR017972">
    <property type="entry name" value="Cyt_P450_CS"/>
</dbReference>
<keyword evidence="7" id="KW-0560">Oxidoreductase</keyword>
<comment type="caution">
    <text evidence="9">The sequence shown here is derived from an EMBL/GenBank/DDBJ whole genome shotgun (WGS) entry which is preliminary data.</text>
</comment>
<comment type="similarity">
    <text evidence="2 7">Belongs to the cytochrome P450 family.</text>
</comment>
<evidence type="ECO:0000313" key="9">
    <source>
        <dbReference type="EMBL" id="KAF6829830.1"/>
    </source>
</evidence>
<evidence type="ECO:0000256" key="5">
    <source>
        <dbReference type="ARBA" id="ARBA00023004"/>
    </source>
</evidence>
<evidence type="ECO:0000313" key="10">
    <source>
        <dbReference type="Proteomes" id="UP000639643"/>
    </source>
</evidence>
<dbReference type="Pfam" id="PF00067">
    <property type="entry name" value="p450"/>
    <property type="match status" value="1"/>
</dbReference>
<dbReference type="PANTHER" id="PTHR24305:SF166">
    <property type="entry name" value="CYTOCHROME P450 12A4, MITOCHONDRIAL-RELATED"/>
    <property type="match status" value="1"/>
</dbReference>
<dbReference type="PRINTS" id="PR00463">
    <property type="entry name" value="EP450I"/>
</dbReference>
<evidence type="ECO:0000256" key="1">
    <source>
        <dbReference type="ARBA" id="ARBA00001971"/>
    </source>
</evidence>
<dbReference type="CDD" id="cd11062">
    <property type="entry name" value="CYP58-like"/>
    <property type="match status" value="1"/>
</dbReference>
<comment type="cofactor">
    <cofactor evidence="1 6">
        <name>heme</name>
        <dbReference type="ChEBI" id="CHEBI:30413"/>
    </cofactor>
</comment>
<feature type="transmembrane region" description="Helical" evidence="8">
    <location>
        <begin position="12"/>
        <end position="33"/>
    </location>
</feature>
<evidence type="ECO:0000256" key="7">
    <source>
        <dbReference type="RuleBase" id="RU000461"/>
    </source>
</evidence>
<dbReference type="GO" id="GO:0005506">
    <property type="term" value="F:iron ion binding"/>
    <property type="evidence" value="ECO:0007669"/>
    <property type="project" value="InterPro"/>
</dbReference>
<keyword evidence="8" id="KW-0472">Membrane</keyword>
<proteinExistence type="inferred from homology"/>
<dbReference type="SUPFAM" id="SSF48264">
    <property type="entry name" value="Cytochrome P450"/>
    <property type="match status" value="1"/>
</dbReference>
<keyword evidence="8" id="KW-0812">Transmembrane</keyword>
<evidence type="ECO:0000256" key="8">
    <source>
        <dbReference type="SAM" id="Phobius"/>
    </source>
</evidence>
<dbReference type="GO" id="GO:0020037">
    <property type="term" value="F:heme binding"/>
    <property type="evidence" value="ECO:0007669"/>
    <property type="project" value="InterPro"/>
</dbReference>
<dbReference type="PANTHER" id="PTHR24305">
    <property type="entry name" value="CYTOCHROME P450"/>
    <property type="match status" value="1"/>
</dbReference>
<accession>A0A8H6KEX4</accession>
<reference evidence="9" key="1">
    <citation type="journal article" date="2020" name="Phytopathology">
        <title>Genome Sequence Resources of Colletotrichum truncatum, C. plurivorum, C. musicola, and C. sojae: Four Species Pathogenic to Soybean (Glycine max).</title>
        <authorList>
            <person name="Rogerio F."/>
            <person name="Boufleur T.R."/>
            <person name="Ciampi-Guillardi M."/>
            <person name="Sukno S.A."/>
            <person name="Thon M.R."/>
            <person name="Massola Junior N.S."/>
            <person name="Baroncelli R."/>
        </authorList>
    </citation>
    <scope>NUCLEOTIDE SEQUENCE</scope>
    <source>
        <strain evidence="9">LFN0074</strain>
    </source>
</reference>
<dbReference type="InterPro" id="IPR001128">
    <property type="entry name" value="Cyt_P450"/>
</dbReference>
<dbReference type="EMBL" id="WIGM01000300">
    <property type="protein sequence ID" value="KAF6829830.1"/>
    <property type="molecule type" value="Genomic_DNA"/>
</dbReference>
<keyword evidence="5 6" id="KW-0408">Iron</keyword>
<keyword evidence="10" id="KW-1185">Reference proteome</keyword>
<sequence>MVLTLTTNHGLLNYAPFILVLGSVLYAVGLVVYRLFFHPLRKIPGPWYAAATFWYEFYQDVILEGNYVKHYPALHANNGTKYLKDPDFYTSGGGIKYSIVMLIDPEAHKQRKNTVKSLFSSTQMDQLAPIVLNTVKRAMARARRSFETGAPLDIQTLYQKITASHLQSLRQMNLVDSDEEHPPFLDNMAMFAGNFWIQKHFPIINSLAVTMPMSVAHKILPGYAQFRDLCGAWIQEIEDKQTSGETTAADGRLTYFDLLLNTRNTKMYHRLSREALIDEAFALCFAGTDTTSYALSFATYYLLRNPGKLRRMLDELEGVPKNADGLYEYRSICNLPYLIAVCKETLRMSTPTPGITPRRVPAGGAHVAGYYLPEGSTVSQSIRLMHDNPDLFPEPERFHPERWLGEAGWELEKWFVPFSKGPRACLGLNITYLEMYLCIANFFSHFDMSLHNTNEKTTAWKDFAAATIVKHVEVTVDSVK</sequence>
<dbReference type="OrthoDB" id="3945418at2759"/>
<keyword evidence="7 9" id="KW-0503">Monooxygenase</keyword>
<keyword evidence="4 6" id="KW-0479">Metal-binding</keyword>
<evidence type="ECO:0000256" key="6">
    <source>
        <dbReference type="PIRSR" id="PIRSR602401-1"/>
    </source>
</evidence>
<dbReference type="InterPro" id="IPR050121">
    <property type="entry name" value="Cytochrome_P450_monoxygenase"/>
</dbReference>
<dbReference type="PRINTS" id="PR00385">
    <property type="entry name" value="P450"/>
</dbReference>
<keyword evidence="3 6" id="KW-0349">Heme</keyword>
<feature type="binding site" description="axial binding residue" evidence="6">
    <location>
        <position position="425"/>
    </location>
    <ligand>
        <name>heme</name>
        <dbReference type="ChEBI" id="CHEBI:30413"/>
    </ligand>
    <ligandPart>
        <name>Fe</name>
        <dbReference type="ChEBI" id="CHEBI:18248"/>
    </ligandPart>
</feature>
<dbReference type="InterPro" id="IPR002401">
    <property type="entry name" value="Cyt_P450_E_grp-I"/>
</dbReference>
<organism evidence="9 10">
    <name type="scientific">Colletotrichum musicola</name>
    <dbReference type="NCBI Taxonomy" id="2175873"/>
    <lineage>
        <taxon>Eukaryota</taxon>
        <taxon>Fungi</taxon>
        <taxon>Dikarya</taxon>
        <taxon>Ascomycota</taxon>
        <taxon>Pezizomycotina</taxon>
        <taxon>Sordariomycetes</taxon>
        <taxon>Hypocreomycetidae</taxon>
        <taxon>Glomerellales</taxon>
        <taxon>Glomerellaceae</taxon>
        <taxon>Colletotrichum</taxon>
        <taxon>Colletotrichum orchidearum species complex</taxon>
    </lineage>
</organism>
<gene>
    <name evidence="9" type="ORF">CMUS01_08005</name>
</gene>
<evidence type="ECO:0000256" key="4">
    <source>
        <dbReference type="ARBA" id="ARBA00022723"/>
    </source>
</evidence>
<dbReference type="InterPro" id="IPR036396">
    <property type="entry name" value="Cyt_P450_sf"/>
</dbReference>
<dbReference type="GO" id="GO:0004497">
    <property type="term" value="F:monooxygenase activity"/>
    <property type="evidence" value="ECO:0007669"/>
    <property type="project" value="UniProtKB-KW"/>
</dbReference>
<name>A0A8H6KEX4_9PEZI</name>